<organism evidence="5 6">
    <name type="scientific">Photobacterium sanctipauli</name>
    <dbReference type="NCBI Taxonomy" id="1342794"/>
    <lineage>
        <taxon>Bacteria</taxon>
        <taxon>Pseudomonadati</taxon>
        <taxon>Pseudomonadota</taxon>
        <taxon>Gammaproteobacteria</taxon>
        <taxon>Vibrionales</taxon>
        <taxon>Vibrionaceae</taxon>
        <taxon>Photobacterium</taxon>
    </lineage>
</organism>
<reference evidence="5 6" key="1">
    <citation type="submission" date="2018-01" db="EMBL/GenBank/DDBJ databases">
        <title>Whole genome sequencing of Histamine producing bacteria.</title>
        <authorList>
            <person name="Butler K."/>
        </authorList>
    </citation>
    <scope>NUCLEOTIDE SEQUENCE [LARGE SCALE GENOMIC DNA]</scope>
    <source>
        <strain evidence="5 6">DSM 100436</strain>
    </source>
</reference>
<dbReference type="SUPFAM" id="SSF55073">
    <property type="entry name" value="Nucleotide cyclase"/>
    <property type="match status" value="1"/>
</dbReference>
<dbReference type="Gene3D" id="3.20.20.450">
    <property type="entry name" value="EAL domain"/>
    <property type="match status" value="1"/>
</dbReference>
<dbReference type="InterPro" id="IPR001633">
    <property type="entry name" value="EAL_dom"/>
</dbReference>
<keyword evidence="6" id="KW-1185">Reference proteome</keyword>
<keyword evidence="2" id="KW-0472">Membrane</keyword>
<dbReference type="SUPFAM" id="SSF141868">
    <property type="entry name" value="EAL domain-like"/>
    <property type="match status" value="1"/>
</dbReference>
<dbReference type="SMART" id="SM00267">
    <property type="entry name" value="GGDEF"/>
    <property type="match status" value="1"/>
</dbReference>
<dbReference type="InterPro" id="IPR043128">
    <property type="entry name" value="Rev_trsase/Diguanyl_cyclase"/>
</dbReference>
<comment type="cofactor">
    <cofactor evidence="1">
        <name>Mg(2+)</name>
        <dbReference type="ChEBI" id="CHEBI:18420"/>
    </cofactor>
</comment>
<dbReference type="Gene3D" id="3.30.70.270">
    <property type="match status" value="1"/>
</dbReference>
<dbReference type="NCBIfam" id="TIGR00254">
    <property type="entry name" value="GGDEF"/>
    <property type="match status" value="1"/>
</dbReference>
<dbReference type="Proteomes" id="UP000241771">
    <property type="component" value="Unassembled WGS sequence"/>
</dbReference>
<dbReference type="InterPro" id="IPR035919">
    <property type="entry name" value="EAL_sf"/>
</dbReference>
<feature type="transmembrane region" description="Helical" evidence="2">
    <location>
        <begin position="12"/>
        <end position="35"/>
    </location>
</feature>
<dbReference type="FunFam" id="3.30.70.270:FF:000001">
    <property type="entry name" value="Diguanylate cyclase domain protein"/>
    <property type="match status" value="1"/>
</dbReference>
<dbReference type="PROSITE" id="PS50887">
    <property type="entry name" value="GGDEF"/>
    <property type="match status" value="1"/>
</dbReference>
<feature type="domain" description="EAL" evidence="3">
    <location>
        <begin position="513"/>
        <end position="766"/>
    </location>
</feature>
<dbReference type="InterPro" id="IPR029787">
    <property type="entry name" value="Nucleotide_cyclase"/>
</dbReference>
<dbReference type="SMART" id="SM00052">
    <property type="entry name" value="EAL"/>
    <property type="match status" value="1"/>
</dbReference>
<dbReference type="RefSeq" id="WP_107271906.1">
    <property type="nucleotide sequence ID" value="NZ_PYMA01000004.1"/>
</dbReference>
<feature type="transmembrane region" description="Helical" evidence="2">
    <location>
        <begin position="272"/>
        <end position="295"/>
    </location>
</feature>
<dbReference type="Pfam" id="PF00990">
    <property type="entry name" value="GGDEF"/>
    <property type="match status" value="1"/>
</dbReference>
<proteinExistence type="predicted"/>
<dbReference type="CDD" id="cd01948">
    <property type="entry name" value="EAL"/>
    <property type="match status" value="1"/>
</dbReference>
<dbReference type="InterPro" id="IPR000160">
    <property type="entry name" value="GGDEF_dom"/>
</dbReference>
<accession>A0A2T3NVK4</accession>
<evidence type="ECO:0000256" key="1">
    <source>
        <dbReference type="ARBA" id="ARBA00001946"/>
    </source>
</evidence>
<keyword evidence="2" id="KW-1133">Transmembrane helix</keyword>
<evidence type="ECO:0000259" key="4">
    <source>
        <dbReference type="PROSITE" id="PS50887"/>
    </source>
</evidence>
<sequence>MKTWKSKLSSRSLIITASILLSGYLVLILAVTNLGQSRLKESQHRELELKVQSYSHTLEYFFGVTSDEISYLVTDKTMGTFFANLASGMSMEYGLGASLFKLHKELEDKIEKTQIAGTPVYLGFSLIGYNGSLIAKTKSNGLPYIDPIKYSVVRGYDNRIYTIKQNEQLYIQFIKRVTYANEPVAYLVAHINPQVIVDQLTVQEGDVTRSWLELMTPEGDLLIWNTLQEESTVAEKAGLASKLYFESVIDNTPFKLKTWFEPVSEKEIFTSAWFIAGLSFLAVPVVIGLMYIFLINNANIILRTKIKASHKQQRTLSAQNQRLIEEIEKRRLSEQKLAYQATHDALTGLANRQYGNERLAQEIVKAKHTGSNVIVLFIDLDNFKEINDTIGHLAGDDILKQSANRLLGSMRQSDVLVRLGGDEFLLIIPGLENARAAKILASGILALFETPFEWHHQQFFVSASIGLSIYPQDGDSVQQLLASADTAMYRVKQEGRNGFNLYNPDMNKDAQRALALGTRLRSAINNDELELYYQPIVDLSTDKIVGAEALMRWRDEEFGAVSPEEFIPIAEKNGLIHRIGELAISKACMQAAEWQQISPIHLSVNISSVQFRYCEQLYAQIRHALLKSGLDPELLDIEVTESLLFNHNEEVLQLLSRLQSMGIKLTIDDFGTGYSALSYLQKFPFDRLKIDRSFLQQIENKSEDRELVNAILAMAKALKLEVVAEGIESQKHVDYLKGKRCEFGQGYFYSKPVPASEFEQLLHEVVAA</sequence>
<evidence type="ECO:0000256" key="2">
    <source>
        <dbReference type="SAM" id="Phobius"/>
    </source>
</evidence>
<dbReference type="PANTHER" id="PTHR44757:SF2">
    <property type="entry name" value="BIOFILM ARCHITECTURE MAINTENANCE PROTEIN MBAA"/>
    <property type="match status" value="1"/>
</dbReference>
<dbReference type="AlphaFoldDB" id="A0A2T3NVK4"/>
<dbReference type="InterPro" id="IPR052155">
    <property type="entry name" value="Biofilm_reg_signaling"/>
</dbReference>
<dbReference type="GO" id="GO:0003824">
    <property type="term" value="F:catalytic activity"/>
    <property type="evidence" value="ECO:0007669"/>
    <property type="project" value="UniProtKB-ARBA"/>
</dbReference>
<dbReference type="CDD" id="cd01949">
    <property type="entry name" value="GGDEF"/>
    <property type="match status" value="1"/>
</dbReference>
<evidence type="ECO:0000313" key="6">
    <source>
        <dbReference type="Proteomes" id="UP000241771"/>
    </source>
</evidence>
<dbReference type="PANTHER" id="PTHR44757">
    <property type="entry name" value="DIGUANYLATE CYCLASE DGCP"/>
    <property type="match status" value="1"/>
</dbReference>
<keyword evidence="2" id="KW-0812">Transmembrane</keyword>
<protein>
    <submittedName>
        <fullName evidence="5">GGDEF-domain containing protein</fullName>
    </submittedName>
</protein>
<comment type="caution">
    <text evidence="5">The sequence shown here is derived from an EMBL/GenBank/DDBJ whole genome shotgun (WGS) entry which is preliminary data.</text>
</comment>
<feature type="domain" description="GGDEF" evidence="4">
    <location>
        <begin position="371"/>
        <end position="504"/>
    </location>
</feature>
<name>A0A2T3NVK4_9GAMM</name>
<evidence type="ECO:0000313" key="5">
    <source>
        <dbReference type="EMBL" id="PSW20314.1"/>
    </source>
</evidence>
<gene>
    <name evidence="5" type="ORF">C9I98_09705</name>
</gene>
<dbReference type="EMBL" id="PYMA01000004">
    <property type="protein sequence ID" value="PSW20314.1"/>
    <property type="molecule type" value="Genomic_DNA"/>
</dbReference>
<dbReference type="PROSITE" id="PS50883">
    <property type="entry name" value="EAL"/>
    <property type="match status" value="1"/>
</dbReference>
<dbReference type="Pfam" id="PF00563">
    <property type="entry name" value="EAL"/>
    <property type="match status" value="1"/>
</dbReference>
<evidence type="ECO:0000259" key="3">
    <source>
        <dbReference type="PROSITE" id="PS50883"/>
    </source>
</evidence>